<dbReference type="Proteomes" id="UP000244223">
    <property type="component" value="Unassembled WGS sequence"/>
</dbReference>
<keyword evidence="3" id="KW-1185">Reference proteome</keyword>
<reference evidence="2 3" key="1">
    <citation type="submission" date="2018-04" db="EMBL/GenBank/DDBJ databases">
        <title>Genomic Encyclopedia of Archaeal and Bacterial Type Strains, Phase II (KMG-II): from individual species to whole genera.</title>
        <authorList>
            <person name="Goeker M."/>
        </authorList>
    </citation>
    <scope>NUCLEOTIDE SEQUENCE [LARGE SCALE GENOMIC DNA]</scope>
    <source>
        <strain evidence="2 3">DSM 5822</strain>
    </source>
</reference>
<dbReference type="RefSeq" id="WP_107867125.1">
    <property type="nucleotide sequence ID" value="NZ_QAON01000045.1"/>
</dbReference>
<accession>A0A2T5IQT2</accession>
<comment type="caution">
    <text evidence="2">The sequence shown here is derived from an EMBL/GenBank/DDBJ whole genome shotgun (WGS) entry which is preliminary data.</text>
</comment>
<protein>
    <submittedName>
        <fullName evidence="2">Uncharacterized protein</fullName>
    </submittedName>
</protein>
<proteinExistence type="predicted"/>
<gene>
    <name evidence="2" type="ORF">C8N29_1453</name>
</gene>
<feature type="transmembrane region" description="Helical" evidence="1">
    <location>
        <begin position="28"/>
        <end position="48"/>
    </location>
</feature>
<name>A0A2T5IQT2_9GAMM</name>
<keyword evidence="1" id="KW-0472">Membrane</keyword>
<evidence type="ECO:0000256" key="1">
    <source>
        <dbReference type="SAM" id="Phobius"/>
    </source>
</evidence>
<keyword evidence="1" id="KW-1133">Transmembrane helix</keyword>
<organism evidence="2 3">
    <name type="scientific">Agitococcus lubricus</name>
    <dbReference type="NCBI Taxonomy" id="1077255"/>
    <lineage>
        <taxon>Bacteria</taxon>
        <taxon>Pseudomonadati</taxon>
        <taxon>Pseudomonadota</taxon>
        <taxon>Gammaproteobacteria</taxon>
        <taxon>Moraxellales</taxon>
        <taxon>Moraxellaceae</taxon>
        <taxon>Agitococcus</taxon>
    </lineage>
</organism>
<evidence type="ECO:0000313" key="2">
    <source>
        <dbReference type="EMBL" id="PTQ86176.1"/>
    </source>
</evidence>
<dbReference type="AlphaFoldDB" id="A0A2T5IQT2"/>
<evidence type="ECO:0000313" key="3">
    <source>
        <dbReference type="Proteomes" id="UP000244223"/>
    </source>
</evidence>
<dbReference type="EMBL" id="QAON01000045">
    <property type="protein sequence ID" value="PTQ86176.1"/>
    <property type="molecule type" value="Genomic_DNA"/>
</dbReference>
<keyword evidence="1" id="KW-0812">Transmembrane</keyword>
<sequence>MMTLKQGNLLLKSGAICSYLIEKTMQAIVGFVAVASIIILAITAKTLLNHEQLVIGATVDGQSVLNINLRSNDHPSH</sequence>